<keyword evidence="2" id="KW-1185">Reference proteome</keyword>
<dbReference type="Gene3D" id="2.40.128.680">
    <property type="match status" value="1"/>
</dbReference>
<sequence>MLAIQQSTQRAEKCTPNVLPCRIDHNGPVSASTRYWAPETDDKGRSVAYFRGRKLLGRSVKVPDGYRGAVLTKTEKTLQPNGRGPARDTSEDADEEEVEEVLLMEENASFEEIVVWDHGAMPAETEDPYSKGVQEWIALAEAVCLSKSSEVVGSEAKTFLDACVYPGRRRQDIEACMSDTWEGGVLDGVCAVGALTAKR</sequence>
<accession>A0ABR0LWX1</accession>
<protein>
    <submittedName>
        <fullName evidence="1">Uncharacterized protein</fullName>
    </submittedName>
</protein>
<dbReference type="Proteomes" id="UP001357485">
    <property type="component" value="Unassembled WGS sequence"/>
</dbReference>
<evidence type="ECO:0000313" key="1">
    <source>
        <dbReference type="EMBL" id="KAK5254532.1"/>
    </source>
</evidence>
<dbReference type="PANTHER" id="PTHR47204:SF1">
    <property type="entry name" value="RIBONUCLEASE H2 SUBUNIT C"/>
    <property type="match status" value="1"/>
</dbReference>
<evidence type="ECO:0000313" key="2">
    <source>
        <dbReference type="Proteomes" id="UP001357485"/>
    </source>
</evidence>
<proteinExistence type="predicted"/>
<dbReference type="PANTHER" id="PTHR47204">
    <property type="entry name" value="OS02G0168900 PROTEIN"/>
    <property type="match status" value="1"/>
</dbReference>
<dbReference type="CDD" id="cd09271">
    <property type="entry name" value="RNase_H2-C"/>
    <property type="match status" value="1"/>
</dbReference>
<dbReference type="EMBL" id="JAVRRA010008902">
    <property type="protein sequence ID" value="KAK5254532.1"/>
    <property type="molecule type" value="Genomic_DNA"/>
</dbReference>
<gene>
    <name evidence="1" type="ORF">LTR16_004825</name>
</gene>
<name>A0ABR0LWX1_9PEZI</name>
<dbReference type="Pfam" id="PF08615">
    <property type="entry name" value="RNase_H2_suC"/>
    <property type="match status" value="1"/>
</dbReference>
<reference evidence="1 2" key="1">
    <citation type="submission" date="2023-08" db="EMBL/GenBank/DDBJ databases">
        <title>Black Yeasts Isolated from many extreme environments.</title>
        <authorList>
            <person name="Coleine C."/>
            <person name="Stajich J.E."/>
            <person name="Selbmann L."/>
        </authorList>
    </citation>
    <scope>NUCLEOTIDE SEQUENCE [LARGE SCALE GENOMIC DNA]</scope>
    <source>
        <strain evidence="1 2">CCFEE 536</strain>
    </source>
</reference>
<dbReference type="InterPro" id="IPR013924">
    <property type="entry name" value="RNase_H2_suC"/>
</dbReference>
<organism evidence="1 2">
    <name type="scientific">Cryomyces antarcticus</name>
    <dbReference type="NCBI Taxonomy" id="329879"/>
    <lineage>
        <taxon>Eukaryota</taxon>
        <taxon>Fungi</taxon>
        <taxon>Dikarya</taxon>
        <taxon>Ascomycota</taxon>
        <taxon>Pezizomycotina</taxon>
        <taxon>Dothideomycetes</taxon>
        <taxon>Dothideomycetes incertae sedis</taxon>
        <taxon>Cryomyces</taxon>
    </lineage>
</organism>
<comment type="caution">
    <text evidence="1">The sequence shown here is derived from an EMBL/GenBank/DDBJ whole genome shotgun (WGS) entry which is preliminary data.</text>
</comment>